<organism evidence="2 3">
    <name type="scientific">Haematococcus lacustris</name>
    <name type="common">Green alga</name>
    <name type="synonym">Haematococcus pluvialis</name>
    <dbReference type="NCBI Taxonomy" id="44745"/>
    <lineage>
        <taxon>Eukaryota</taxon>
        <taxon>Viridiplantae</taxon>
        <taxon>Chlorophyta</taxon>
        <taxon>core chlorophytes</taxon>
        <taxon>Chlorophyceae</taxon>
        <taxon>CS clade</taxon>
        <taxon>Chlamydomonadales</taxon>
        <taxon>Haematococcaceae</taxon>
        <taxon>Haematococcus</taxon>
    </lineage>
</organism>
<dbReference type="Proteomes" id="UP000485058">
    <property type="component" value="Unassembled WGS sequence"/>
</dbReference>
<dbReference type="EMBL" id="BLLF01006320">
    <property type="protein sequence ID" value="GFH32158.1"/>
    <property type="molecule type" value="Genomic_DNA"/>
</dbReference>
<protein>
    <submittedName>
        <fullName evidence="2">Uncharacterized protein</fullName>
    </submittedName>
</protein>
<keyword evidence="3" id="KW-1185">Reference proteome</keyword>
<evidence type="ECO:0000256" key="1">
    <source>
        <dbReference type="SAM" id="MobiDB-lite"/>
    </source>
</evidence>
<accession>A0A6A0AHN5</accession>
<name>A0A6A0AHN5_HAELA</name>
<gene>
    <name evidence="2" type="ORF">HaLaN_31330</name>
</gene>
<dbReference type="AlphaFoldDB" id="A0A6A0AHN5"/>
<feature type="region of interest" description="Disordered" evidence="1">
    <location>
        <begin position="32"/>
        <end position="86"/>
    </location>
</feature>
<evidence type="ECO:0000313" key="3">
    <source>
        <dbReference type="Proteomes" id="UP000485058"/>
    </source>
</evidence>
<proteinExistence type="predicted"/>
<reference evidence="2 3" key="1">
    <citation type="submission" date="2020-02" db="EMBL/GenBank/DDBJ databases">
        <title>Draft genome sequence of Haematococcus lacustris strain NIES-144.</title>
        <authorList>
            <person name="Morimoto D."/>
            <person name="Nakagawa S."/>
            <person name="Yoshida T."/>
            <person name="Sawayama S."/>
        </authorList>
    </citation>
    <scope>NUCLEOTIDE SEQUENCE [LARGE SCALE GENOMIC DNA]</scope>
    <source>
        <strain evidence="2 3">NIES-144</strain>
    </source>
</reference>
<comment type="caution">
    <text evidence="2">The sequence shown here is derived from an EMBL/GenBank/DDBJ whole genome shotgun (WGS) entry which is preliminary data.</text>
</comment>
<feature type="compositionally biased region" description="Basic and acidic residues" evidence="1">
    <location>
        <begin position="53"/>
        <end position="75"/>
    </location>
</feature>
<sequence length="86" mass="9671">MSPVAQCLRGSGPMARIKIHILLKTHENKSGELRATHLATVHANAGPSTPPGKQHEERRAEWKTQRQQRLRDKPPKPQQQQPAEAQ</sequence>
<evidence type="ECO:0000313" key="2">
    <source>
        <dbReference type="EMBL" id="GFH32158.1"/>
    </source>
</evidence>